<evidence type="ECO:0000259" key="1">
    <source>
        <dbReference type="PROSITE" id="PS50188"/>
    </source>
</evidence>
<dbReference type="AlphaFoldDB" id="A0A369CFS3"/>
<name>A0A369CFS3_9GAMM</name>
<dbReference type="EMBL" id="QPJY01000002">
    <property type="protein sequence ID" value="RCX32088.1"/>
    <property type="molecule type" value="Genomic_DNA"/>
</dbReference>
<dbReference type="InterPro" id="IPR001870">
    <property type="entry name" value="B30.2/SPRY"/>
</dbReference>
<keyword evidence="3" id="KW-1185">Reference proteome</keyword>
<comment type="caution">
    <text evidence="2">The sequence shown here is derived from an EMBL/GenBank/DDBJ whole genome shotgun (WGS) entry which is preliminary data.</text>
</comment>
<protein>
    <submittedName>
        <fullName evidence="2">SPRY domain-containing protein</fullName>
    </submittedName>
</protein>
<dbReference type="SUPFAM" id="SSF49899">
    <property type="entry name" value="Concanavalin A-like lectins/glucanases"/>
    <property type="match status" value="1"/>
</dbReference>
<dbReference type="CDD" id="cd12886">
    <property type="entry name" value="SPRY_like"/>
    <property type="match status" value="1"/>
</dbReference>
<reference evidence="2 3" key="1">
    <citation type="submission" date="2018-07" db="EMBL/GenBank/DDBJ databases">
        <title>Genomic Encyclopedia of Type Strains, Phase IV (KMG-IV): sequencing the most valuable type-strain genomes for metagenomic binning, comparative biology and taxonomic classification.</title>
        <authorList>
            <person name="Goeker M."/>
        </authorList>
    </citation>
    <scope>NUCLEOTIDE SEQUENCE [LARGE SCALE GENOMIC DNA]</scope>
    <source>
        <strain evidence="2 3">DSM 26407</strain>
    </source>
</reference>
<gene>
    <name evidence="2" type="ORF">DFQ59_102441</name>
</gene>
<dbReference type="PANTHER" id="PTHR12245">
    <property type="entry name" value="SPRY DOMAIN CONTAINING SOCS BOX PROTEIN"/>
    <property type="match status" value="1"/>
</dbReference>
<dbReference type="PROSITE" id="PS50188">
    <property type="entry name" value="B302_SPRY"/>
    <property type="match status" value="1"/>
</dbReference>
<dbReference type="RefSeq" id="WP_170142066.1">
    <property type="nucleotide sequence ID" value="NZ_QPJY01000002.1"/>
</dbReference>
<dbReference type="InterPro" id="IPR003877">
    <property type="entry name" value="SPRY_dom"/>
</dbReference>
<evidence type="ECO:0000313" key="2">
    <source>
        <dbReference type="EMBL" id="RCX32088.1"/>
    </source>
</evidence>
<dbReference type="Gene3D" id="2.60.120.920">
    <property type="match status" value="1"/>
</dbReference>
<dbReference type="InterPro" id="IPR043136">
    <property type="entry name" value="B30.2/SPRY_sf"/>
</dbReference>
<organism evidence="2 3">
    <name type="scientific">Thioalbus denitrificans</name>
    <dbReference type="NCBI Taxonomy" id="547122"/>
    <lineage>
        <taxon>Bacteria</taxon>
        <taxon>Pseudomonadati</taxon>
        <taxon>Pseudomonadota</taxon>
        <taxon>Gammaproteobacteria</taxon>
        <taxon>Chromatiales</taxon>
        <taxon>Ectothiorhodospiraceae</taxon>
        <taxon>Thioalbus</taxon>
    </lineage>
</organism>
<proteinExistence type="predicted"/>
<dbReference type="InterPro" id="IPR013320">
    <property type="entry name" value="ConA-like_dom_sf"/>
</dbReference>
<dbReference type="Proteomes" id="UP000252707">
    <property type="component" value="Unassembled WGS sequence"/>
</dbReference>
<dbReference type="Pfam" id="PF00622">
    <property type="entry name" value="SPRY"/>
    <property type="match status" value="1"/>
</dbReference>
<evidence type="ECO:0000313" key="3">
    <source>
        <dbReference type="Proteomes" id="UP000252707"/>
    </source>
</evidence>
<sequence length="223" mass="22863">MRWRRDERTGLILPRGTDSLIHHGLQLAAGGSGTVIYATWDASAKGPNITLSGGDLTATKGGSSTYESVRATKGKLSGKWYWEVTVISGNTSPYIVIGIGTASLPTAAAPGSTATSYSYTEGGGYKYNNGSTTAYGATYATGDVIQVALDMTAGKIWWGKNGTWQASGDPAAGTGAAFTGLAGTQYPAVGLYRPPTDPSAVTANFGASAFSYSVPSGFNAGVY</sequence>
<feature type="domain" description="B30.2/SPRY" evidence="1">
    <location>
        <begin position="17"/>
        <end position="210"/>
    </location>
</feature>
<dbReference type="PANTHER" id="PTHR12245:SF5">
    <property type="entry name" value="SPRY DOMAIN-CONTAINING SOCS BOX PROTEIN 3"/>
    <property type="match status" value="1"/>
</dbReference>
<accession>A0A369CFS3</accession>
<dbReference type="InterPro" id="IPR050672">
    <property type="entry name" value="FBXO45-Fsn/SPSB_families"/>
</dbReference>
<dbReference type="SMART" id="SM00449">
    <property type="entry name" value="SPRY"/>
    <property type="match status" value="1"/>
</dbReference>